<proteinExistence type="predicted"/>
<evidence type="ECO:0000313" key="1">
    <source>
        <dbReference type="Proteomes" id="UP000035680"/>
    </source>
</evidence>
<accession>A0A0K0FSX7</accession>
<sequence>MKIQHFLQFGQATVSFKSEDVSIVASAPYLSEKKLKFNRLDIICYLFDDEKNLKEIVVLEVAIPHLIQYVSSQKKRIKYKVNLVKIFIRAKIEKKQ</sequence>
<dbReference type="WBParaSite" id="SVE_1439700.1">
    <property type="protein sequence ID" value="SVE_1439700.1"/>
    <property type="gene ID" value="SVE_1439700"/>
</dbReference>
<keyword evidence="1" id="KW-1185">Reference proteome</keyword>
<reference evidence="1" key="1">
    <citation type="submission" date="2014-07" db="EMBL/GenBank/DDBJ databases">
        <authorList>
            <person name="Martin A.A"/>
            <person name="De Silva N."/>
        </authorList>
    </citation>
    <scope>NUCLEOTIDE SEQUENCE</scope>
</reference>
<organism evidence="1 2">
    <name type="scientific">Strongyloides venezuelensis</name>
    <name type="common">Threadworm</name>
    <dbReference type="NCBI Taxonomy" id="75913"/>
    <lineage>
        <taxon>Eukaryota</taxon>
        <taxon>Metazoa</taxon>
        <taxon>Ecdysozoa</taxon>
        <taxon>Nematoda</taxon>
        <taxon>Chromadorea</taxon>
        <taxon>Rhabditida</taxon>
        <taxon>Tylenchina</taxon>
        <taxon>Panagrolaimomorpha</taxon>
        <taxon>Strongyloidoidea</taxon>
        <taxon>Strongyloididae</taxon>
        <taxon>Strongyloides</taxon>
    </lineage>
</organism>
<protein>
    <submittedName>
        <fullName evidence="2">Uncharacterized protein</fullName>
    </submittedName>
</protein>
<name>A0A0K0FSX7_STRVS</name>
<reference evidence="2" key="2">
    <citation type="submission" date="2015-08" db="UniProtKB">
        <authorList>
            <consortium name="WormBaseParasite"/>
        </authorList>
    </citation>
    <scope>IDENTIFICATION</scope>
</reference>
<dbReference type="AlphaFoldDB" id="A0A0K0FSX7"/>
<evidence type="ECO:0000313" key="2">
    <source>
        <dbReference type="WBParaSite" id="SVE_1439700.1"/>
    </source>
</evidence>
<dbReference type="Proteomes" id="UP000035680">
    <property type="component" value="Unassembled WGS sequence"/>
</dbReference>